<feature type="signal peptide" evidence="6">
    <location>
        <begin position="1"/>
        <end position="21"/>
    </location>
</feature>
<dbReference type="InterPro" id="IPR036909">
    <property type="entry name" value="Cyt_c-like_dom_sf"/>
</dbReference>
<keyword evidence="2 4" id="KW-0479">Metal-binding</keyword>
<gene>
    <name evidence="8" type="ORF">LX70_00210</name>
</gene>
<evidence type="ECO:0000313" key="8">
    <source>
        <dbReference type="EMBL" id="PQV58398.1"/>
    </source>
</evidence>
<dbReference type="GO" id="GO:0020037">
    <property type="term" value="F:heme binding"/>
    <property type="evidence" value="ECO:0007669"/>
    <property type="project" value="InterPro"/>
</dbReference>
<evidence type="ECO:0000313" key="9">
    <source>
        <dbReference type="Proteomes" id="UP000238338"/>
    </source>
</evidence>
<dbReference type="OrthoDB" id="9777352at2"/>
<proteinExistence type="predicted"/>
<organism evidence="8 9">
    <name type="scientific">Albidovulum denitrificans</name>
    <dbReference type="NCBI Taxonomy" id="404881"/>
    <lineage>
        <taxon>Bacteria</taxon>
        <taxon>Pseudomonadati</taxon>
        <taxon>Pseudomonadota</taxon>
        <taxon>Alphaproteobacteria</taxon>
        <taxon>Rhodobacterales</taxon>
        <taxon>Paracoccaceae</taxon>
        <taxon>Albidovulum</taxon>
    </lineage>
</organism>
<keyword evidence="9" id="KW-1185">Reference proteome</keyword>
<evidence type="ECO:0000256" key="4">
    <source>
        <dbReference type="PROSITE-ProRule" id="PRU00433"/>
    </source>
</evidence>
<dbReference type="Proteomes" id="UP000238338">
    <property type="component" value="Unassembled WGS sequence"/>
</dbReference>
<dbReference type="RefSeq" id="WP_146111523.1">
    <property type="nucleotide sequence ID" value="NZ_PVEP01000001.1"/>
</dbReference>
<comment type="caution">
    <text evidence="8">The sequence shown here is derived from an EMBL/GenBank/DDBJ whole genome shotgun (WGS) entry which is preliminary data.</text>
</comment>
<accession>A0A2S8SCE5</accession>
<feature type="chain" id="PRO_5015771019" evidence="6">
    <location>
        <begin position="22"/>
        <end position="405"/>
    </location>
</feature>
<dbReference type="SUPFAM" id="SSF46626">
    <property type="entry name" value="Cytochrome c"/>
    <property type="match status" value="1"/>
</dbReference>
<dbReference type="InterPro" id="IPR009056">
    <property type="entry name" value="Cyt_c-like_dom"/>
</dbReference>
<dbReference type="EMBL" id="PVEP01000001">
    <property type="protein sequence ID" value="PQV58398.1"/>
    <property type="molecule type" value="Genomic_DNA"/>
</dbReference>
<keyword evidence="3 4" id="KW-0408">Iron</keyword>
<evidence type="ECO:0000259" key="7">
    <source>
        <dbReference type="PROSITE" id="PS51007"/>
    </source>
</evidence>
<reference evidence="8 9" key="1">
    <citation type="submission" date="2018-02" db="EMBL/GenBank/DDBJ databases">
        <title>Genomic Encyclopedia of Archaeal and Bacterial Type Strains, Phase II (KMG-II): from individual species to whole genera.</title>
        <authorList>
            <person name="Goeker M."/>
        </authorList>
    </citation>
    <scope>NUCLEOTIDE SEQUENCE [LARGE SCALE GENOMIC DNA]</scope>
    <source>
        <strain evidence="8 9">DSM 18921</strain>
    </source>
</reference>
<dbReference type="Pfam" id="PF00034">
    <property type="entry name" value="Cytochrom_C"/>
    <property type="match status" value="1"/>
</dbReference>
<feature type="region of interest" description="Disordered" evidence="5">
    <location>
        <begin position="55"/>
        <end position="82"/>
    </location>
</feature>
<name>A0A2S8SCE5_9RHOB</name>
<evidence type="ECO:0000256" key="5">
    <source>
        <dbReference type="SAM" id="MobiDB-lite"/>
    </source>
</evidence>
<keyword evidence="1 4" id="KW-0349">Heme</keyword>
<dbReference type="AlphaFoldDB" id="A0A2S8SCE5"/>
<feature type="domain" description="Cytochrome c" evidence="7">
    <location>
        <begin position="22"/>
        <end position="131"/>
    </location>
</feature>
<evidence type="ECO:0000256" key="6">
    <source>
        <dbReference type="SAM" id="SignalP"/>
    </source>
</evidence>
<sequence length="405" mass="41502">MRWTVSAALALCVALAAPAGAQEIDAGRALFLGRAAKTDDPALARRLARLPCKSCHGGDAQGADEGRAPPIDGPSLSRATPDRPAYDAALFHRAVTAGQSAGGRALSQLMPRYPMTAPEATALFAYLAALPAEQRRGVTPGRVTFGVAAPPGGGYRQTLQAALEARLGGAMVHGRTVAFVPVDPGNAATGRQVFAVLALPAGAVPDFAAEGIPALFPLGPLPGDEDPGTVRGFLPSAAGTRAALAARLASDARGPVAIWPEDMAEGLRAALSANGPPAPSAKDPAREIVVLDGTELDGALKTAPGARLWIGWEAIRQAGHLPADREVIAINDVPALIELGGESPLAAHARLSGAVLAEVLKAAGRDLTRARLMAAFPAAWLDGLDLDYTAHPLTGTARVDFLPLR</sequence>
<evidence type="ECO:0000256" key="1">
    <source>
        <dbReference type="ARBA" id="ARBA00022617"/>
    </source>
</evidence>
<dbReference type="GO" id="GO:0009055">
    <property type="term" value="F:electron transfer activity"/>
    <property type="evidence" value="ECO:0007669"/>
    <property type="project" value="InterPro"/>
</dbReference>
<evidence type="ECO:0000256" key="3">
    <source>
        <dbReference type="ARBA" id="ARBA00023004"/>
    </source>
</evidence>
<dbReference type="PROSITE" id="PS51007">
    <property type="entry name" value="CYTC"/>
    <property type="match status" value="1"/>
</dbReference>
<protein>
    <submittedName>
        <fullName evidence="8">Cytochrome c</fullName>
    </submittedName>
</protein>
<dbReference type="Gene3D" id="1.10.760.10">
    <property type="entry name" value="Cytochrome c-like domain"/>
    <property type="match status" value="1"/>
</dbReference>
<keyword evidence="6" id="KW-0732">Signal</keyword>
<evidence type="ECO:0000256" key="2">
    <source>
        <dbReference type="ARBA" id="ARBA00022723"/>
    </source>
</evidence>
<dbReference type="GO" id="GO:0046872">
    <property type="term" value="F:metal ion binding"/>
    <property type="evidence" value="ECO:0007669"/>
    <property type="project" value="UniProtKB-KW"/>
</dbReference>